<sequence>MVIWNPTFDKVDYSTTCIVTLLNLNHILSTFYGMPALPSHTLLNRANTIHPSPSSSVPDSKHKGTKIAASTIGVIVFLRYKSEEVEKKKRLADQEDSTKLQPQLQPRLPPIKEHSTNSLENVIRIVKYDSQNTLVPSQDPSLKSRKTDQSDQSSGDVRTLPELAAQSAPRTFLTCGPNEGIPMQDLRNSQQKLDANGSVTSIKATSPMQSTVSPAEIDNALHAYVEDKVKHDLTFVIGDGDEDEDESFRLLNSIGAVNPFLYTFSYRANNISLPGIQVWYFVSASD</sequence>
<evidence type="ECO:0000313" key="3">
    <source>
        <dbReference type="Proteomes" id="UP000799771"/>
    </source>
</evidence>
<accession>A0A6A6A6V9</accession>
<dbReference type="EMBL" id="ML977510">
    <property type="protein sequence ID" value="KAF2127752.1"/>
    <property type="molecule type" value="Genomic_DNA"/>
</dbReference>
<feature type="compositionally biased region" description="Basic and acidic residues" evidence="1">
    <location>
        <begin position="89"/>
        <end position="98"/>
    </location>
</feature>
<organism evidence="2 3">
    <name type="scientific">Dothidotthia symphoricarpi CBS 119687</name>
    <dbReference type="NCBI Taxonomy" id="1392245"/>
    <lineage>
        <taxon>Eukaryota</taxon>
        <taxon>Fungi</taxon>
        <taxon>Dikarya</taxon>
        <taxon>Ascomycota</taxon>
        <taxon>Pezizomycotina</taxon>
        <taxon>Dothideomycetes</taxon>
        <taxon>Pleosporomycetidae</taxon>
        <taxon>Pleosporales</taxon>
        <taxon>Dothidotthiaceae</taxon>
        <taxon>Dothidotthia</taxon>
    </lineage>
</organism>
<dbReference type="Proteomes" id="UP000799771">
    <property type="component" value="Unassembled WGS sequence"/>
</dbReference>
<dbReference type="GeneID" id="54407247"/>
<name>A0A6A6A6V9_9PLEO</name>
<keyword evidence="3" id="KW-1185">Reference proteome</keyword>
<feature type="region of interest" description="Disordered" evidence="1">
    <location>
        <begin position="89"/>
        <end position="116"/>
    </location>
</feature>
<protein>
    <submittedName>
        <fullName evidence="2">Uncharacterized protein</fullName>
    </submittedName>
</protein>
<evidence type="ECO:0000256" key="1">
    <source>
        <dbReference type="SAM" id="MobiDB-lite"/>
    </source>
</evidence>
<dbReference type="AlphaFoldDB" id="A0A6A6A6V9"/>
<gene>
    <name evidence="2" type="ORF">P153DRAFT_358593</name>
</gene>
<feature type="region of interest" description="Disordered" evidence="1">
    <location>
        <begin position="133"/>
        <end position="162"/>
    </location>
</feature>
<proteinExistence type="predicted"/>
<dbReference type="RefSeq" id="XP_033522141.1">
    <property type="nucleotide sequence ID" value="XM_033666815.1"/>
</dbReference>
<reference evidence="2" key="1">
    <citation type="journal article" date="2020" name="Stud. Mycol.">
        <title>101 Dothideomycetes genomes: a test case for predicting lifestyles and emergence of pathogens.</title>
        <authorList>
            <person name="Haridas S."/>
            <person name="Albert R."/>
            <person name="Binder M."/>
            <person name="Bloem J."/>
            <person name="Labutti K."/>
            <person name="Salamov A."/>
            <person name="Andreopoulos B."/>
            <person name="Baker S."/>
            <person name="Barry K."/>
            <person name="Bills G."/>
            <person name="Bluhm B."/>
            <person name="Cannon C."/>
            <person name="Castanera R."/>
            <person name="Culley D."/>
            <person name="Daum C."/>
            <person name="Ezra D."/>
            <person name="Gonzalez J."/>
            <person name="Henrissat B."/>
            <person name="Kuo A."/>
            <person name="Liang C."/>
            <person name="Lipzen A."/>
            <person name="Lutzoni F."/>
            <person name="Magnuson J."/>
            <person name="Mondo S."/>
            <person name="Nolan M."/>
            <person name="Ohm R."/>
            <person name="Pangilinan J."/>
            <person name="Park H.-J."/>
            <person name="Ramirez L."/>
            <person name="Alfaro M."/>
            <person name="Sun H."/>
            <person name="Tritt A."/>
            <person name="Yoshinaga Y."/>
            <person name="Zwiers L.-H."/>
            <person name="Turgeon B."/>
            <person name="Goodwin S."/>
            <person name="Spatafora J."/>
            <person name="Crous P."/>
            <person name="Grigoriev I."/>
        </authorList>
    </citation>
    <scope>NUCLEOTIDE SEQUENCE</scope>
    <source>
        <strain evidence="2">CBS 119687</strain>
    </source>
</reference>
<evidence type="ECO:0000313" key="2">
    <source>
        <dbReference type="EMBL" id="KAF2127752.1"/>
    </source>
</evidence>